<dbReference type="Pfam" id="PF13411">
    <property type="entry name" value="MerR_1"/>
    <property type="match status" value="1"/>
</dbReference>
<keyword evidence="3" id="KW-0238">DNA-binding</keyword>
<dbReference type="SMART" id="SM00422">
    <property type="entry name" value="HTH_MERR"/>
    <property type="match status" value="1"/>
</dbReference>
<feature type="domain" description="HTH merR-type" evidence="6">
    <location>
        <begin position="7"/>
        <end position="76"/>
    </location>
</feature>
<keyword evidence="4" id="KW-0804">Transcription</keyword>
<dbReference type="GO" id="GO:0003700">
    <property type="term" value="F:DNA-binding transcription factor activity"/>
    <property type="evidence" value="ECO:0007669"/>
    <property type="project" value="InterPro"/>
</dbReference>
<dbReference type="Gene3D" id="1.10.1660.10">
    <property type="match status" value="1"/>
</dbReference>
<evidence type="ECO:0000256" key="2">
    <source>
        <dbReference type="ARBA" id="ARBA00023015"/>
    </source>
</evidence>
<dbReference type="KEGG" id="whj:H9Q79_10945"/>
<reference evidence="7 8" key="1">
    <citation type="submission" date="2020-08" db="EMBL/GenBank/DDBJ databases">
        <authorList>
            <person name="Liu C."/>
            <person name="Sun Q."/>
        </authorList>
    </citation>
    <scope>NUCLEOTIDE SEQUENCE [LARGE SCALE GENOMIC DNA]</scope>
    <source>
        <strain evidence="7 8">NSJ-29</strain>
    </source>
</reference>
<evidence type="ECO:0000256" key="3">
    <source>
        <dbReference type="ARBA" id="ARBA00023125"/>
    </source>
</evidence>
<dbReference type="InterPro" id="IPR009061">
    <property type="entry name" value="DNA-bd_dom_put_sf"/>
</dbReference>
<gene>
    <name evidence="7" type="ORF">H9Q79_10945</name>
</gene>
<dbReference type="EMBL" id="CP060635">
    <property type="protein sequence ID" value="QNM07451.1"/>
    <property type="molecule type" value="Genomic_DNA"/>
</dbReference>
<evidence type="ECO:0000256" key="1">
    <source>
        <dbReference type="ARBA" id="ARBA00022491"/>
    </source>
</evidence>
<proteinExistence type="predicted"/>
<dbReference type="PROSITE" id="PS50937">
    <property type="entry name" value="HTH_MERR_2"/>
    <property type="match status" value="1"/>
</dbReference>
<dbReference type="InterPro" id="IPR047057">
    <property type="entry name" value="MerR_fam"/>
</dbReference>
<dbReference type="Gene3D" id="3.20.80.10">
    <property type="entry name" value="Regulatory factor, effector binding domain"/>
    <property type="match status" value="1"/>
</dbReference>
<organism evidence="7 8">
    <name type="scientific">Wansuia hejianensis</name>
    <dbReference type="NCBI Taxonomy" id="2763667"/>
    <lineage>
        <taxon>Bacteria</taxon>
        <taxon>Bacillati</taxon>
        <taxon>Bacillota</taxon>
        <taxon>Clostridia</taxon>
        <taxon>Lachnospirales</taxon>
        <taxon>Lachnospiraceae</taxon>
        <taxon>Wansuia</taxon>
    </lineage>
</organism>
<dbReference type="PANTHER" id="PTHR30204:SF69">
    <property type="entry name" value="MERR-FAMILY TRANSCRIPTIONAL REGULATOR"/>
    <property type="match status" value="1"/>
</dbReference>
<evidence type="ECO:0000313" key="7">
    <source>
        <dbReference type="EMBL" id="QNM07451.1"/>
    </source>
</evidence>
<keyword evidence="5" id="KW-0175">Coiled coil</keyword>
<dbReference type="RefSeq" id="WP_118642988.1">
    <property type="nucleotide sequence ID" value="NZ_CP060635.1"/>
</dbReference>
<dbReference type="InterPro" id="IPR000551">
    <property type="entry name" value="MerR-type_HTH_dom"/>
</dbReference>
<keyword evidence="8" id="KW-1185">Reference proteome</keyword>
<dbReference type="GO" id="GO:0003677">
    <property type="term" value="F:DNA binding"/>
    <property type="evidence" value="ECO:0007669"/>
    <property type="project" value="UniProtKB-KW"/>
</dbReference>
<dbReference type="AlphaFoldDB" id="A0A7G9G9G9"/>
<dbReference type="SUPFAM" id="SSF55136">
    <property type="entry name" value="Probable bacterial effector-binding domain"/>
    <property type="match status" value="1"/>
</dbReference>
<name>A0A7G9G9G9_9FIRM</name>
<evidence type="ECO:0000259" key="6">
    <source>
        <dbReference type="PROSITE" id="PS50937"/>
    </source>
</evidence>
<keyword evidence="1" id="KW-0678">Repressor</keyword>
<evidence type="ECO:0000256" key="5">
    <source>
        <dbReference type="SAM" id="Coils"/>
    </source>
</evidence>
<evidence type="ECO:0000313" key="8">
    <source>
        <dbReference type="Proteomes" id="UP000515860"/>
    </source>
</evidence>
<keyword evidence="2" id="KW-0805">Transcription regulation</keyword>
<evidence type="ECO:0000256" key="4">
    <source>
        <dbReference type="ARBA" id="ARBA00023163"/>
    </source>
</evidence>
<dbReference type="Proteomes" id="UP000515860">
    <property type="component" value="Chromosome"/>
</dbReference>
<dbReference type="SUPFAM" id="SSF46955">
    <property type="entry name" value="Putative DNA-binding domain"/>
    <property type="match status" value="1"/>
</dbReference>
<dbReference type="InterPro" id="IPR011256">
    <property type="entry name" value="Reg_factor_effector_dom_sf"/>
</dbReference>
<accession>A0A7G9G9G9</accession>
<protein>
    <submittedName>
        <fullName evidence="7">MerR family transcriptional regulator</fullName>
    </submittedName>
</protein>
<feature type="coiled-coil region" evidence="5">
    <location>
        <begin position="83"/>
        <end position="113"/>
    </location>
</feature>
<dbReference type="PANTHER" id="PTHR30204">
    <property type="entry name" value="REDOX-CYCLING DRUG-SENSING TRANSCRIPTIONAL ACTIVATOR SOXR"/>
    <property type="match status" value="1"/>
</dbReference>
<sequence>MKHEKRYYKIGEFAEMCGTKKSTLQYYARVGVLQPALIGENGYFYYELSQIYIFEAIYAMRVMQIPLEEIKEYLKERNPGRCVEMLKSRLAKLEEQKKVIERTENLIKRSLEESEAALSAKCDEFEFVTFHEDAPYYAYTFHDRLAANYRALKNARKWITHCRDNGYNESLRVSEFVMPKHVRDGSFEKTYGAFKMFDENSSDRDTDGNIFIRPKGIYVTAIRHSSGTDIPSVYRALVQYAVENGYEPCGIAFEEDLMNQMIDQNRDNYLVQCYVQVRKV</sequence>